<dbReference type="NCBIfam" id="NF010024">
    <property type="entry name" value="PRK13499.1-4"/>
    <property type="match status" value="1"/>
</dbReference>
<keyword evidence="3" id="KW-0997">Cell inner membrane</keyword>
<feature type="transmembrane region" description="Helical" evidence="9">
    <location>
        <begin position="120"/>
        <end position="142"/>
    </location>
</feature>
<reference evidence="10 11" key="1">
    <citation type="journal article" date="2009" name="Stand. Genomic Sci.">
        <title>Complete genome sequence of Pedobacter heparinus type strain (HIM 762-3).</title>
        <authorList>
            <person name="Han C."/>
            <person name="Spring S."/>
            <person name="Lapidus A."/>
            <person name="Del Rio T.G."/>
            <person name="Tice H."/>
            <person name="Copeland A."/>
            <person name="Cheng J.F."/>
            <person name="Lucas S."/>
            <person name="Chen F."/>
            <person name="Nolan M."/>
            <person name="Bruce D."/>
            <person name="Goodwin L."/>
            <person name="Pitluck S."/>
            <person name="Ivanova N."/>
            <person name="Mavromatis K."/>
            <person name="Mikhailova N."/>
            <person name="Pati A."/>
            <person name="Chen A."/>
            <person name="Palaniappan K."/>
            <person name="Land M."/>
            <person name="Hauser L."/>
            <person name="Chang Y.J."/>
            <person name="Jeffries C.C."/>
            <person name="Saunders E."/>
            <person name="Chertkov O."/>
            <person name="Brettin T."/>
            <person name="Goker M."/>
            <person name="Rohde M."/>
            <person name="Bristow J."/>
            <person name="Eisen J.A."/>
            <person name="Markowitz V."/>
            <person name="Hugenholtz P."/>
            <person name="Kyrpides N.C."/>
            <person name="Klenk H.P."/>
            <person name="Detter J.C."/>
        </authorList>
    </citation>
    <scope>NUCLEOTIDE SEQUENCE [LARGE SCALE GENOMIC DNA]</scope>
    <source>
        <strain evidence="11">ATCC 13125 / DSM 2366 / CIP 104194 / JCM 7457 / NBRC 12017 / NCIMB 9290 / NRRL B-14731 / HIM 762-3</strain>
    </source>
</reference>
<protein>
    <submittedName>
        <fullName evidence="10">RhaT l-rhamnose-proton symport 2</fullName>
    </submittedName>
</protein>
<evidence type="ECO:0000256" key="5">
    <source>
        <dbReference type="ARBA" id="ARBA00022692"/>
    </source>
</evidence>
<feature type="transmembrane region" description="Helical" evidence="9">
    <location>
        <begin position="57"/>
        <end position="79"/>
    </location>
</feature>
<feature type="transmembrane region" description="Helical" evidence="9">
    <location>
        <begin position="206"/>
        <end position="227"/>
    </location>
</feature>
<feature type="transmembrane region" description="Helical" evidence="9">
    <location>
        <begin position="91"/>
        <end position="113"/>
    </location>
</feature>
<dbReference type="EMBL" id="CP001681">
    <property type="protein sequence ID" value="ACU06076.1"/>
    <property type="molecule type" value="Genomic_DNA"/>
</dbReference>
<dbReference type="Proteomes" id="UP000000852">
    <property type="component" value="Chromosome"/>
</dbReference>
<dbReference type="KEGG" id="phe:Phep_3885"/>
<evidence type="ECO:0000256" key="7">
    <source>
        <dbReference type="ARBA" id="ARBA00022989"/>
    </source>
</evidence>
<proteinExistence type="predicted"/>
<dbReference type="STRING" id="485917.Phep_3885"/>
<feature type="transmembrane region" description="Helical" evidence="9">
    <location>
        <begin position="22"/>
        <end position="45"/>
    </location>
</feature>
<feature type="transmembrane region" description="Helical" evidence="9">
    <location>
        <begin position="162"/>
        <end position="185"/>
    </location>
</feature>
<dbReference type="Pfam" id="PF06379">
    <property type="entry name" value="RhaT"/>
    <property type="match status" value="1"/>
</dbReference>
<keyword evidence="6" id="KW-0769">Symport</keyword>
<keyword evidence="11" id="KW-1185">Reference proteome</keyword>
<evidence type="ECO:0000256" key="9">
    <source>
        <dbReference type="SAM" id="Phobius"/>
    </source>
</evidence>
<keyword evidence="4" id="KW-0762">Sugar transport</keyword>
<evidence type="ECO:0000256" key="8">
    <source>
        <dbReference type="ARBA" id="ARBA00023136"/>
    </source>
</evidence>
<evidence type="ECO:0000313" key="10">
    <source>
        <dbReference type="EMBL" id="ACU06076.1"/>
    </source>
</evidence>
<evidence type="ECO:0000256" key="1">
    <source>
        <dbReference type="ARBA" id="ARBA00022448"/>
    </source>
</evidence>
<name>C6XVK1_PEDHD</name>
<keyword evidence="7 9" id="KW-1133">Transmembrane helix</keyword>
<feature type="transmembrane region" description="Helical" evidence="9">
    <location>
        <begin position="257"/>
        <end position="277"/>
    </location>
</feature>
<feature type="transmembrane region" description="Helical" evidence="9">
    <location>
        <begin position="358"/>
        <end position="378"/>
    </location>
</feature>
<dbReference type="AlphaFoldDB" id="C6XVK1"/>
<keyword evidence="5 9" id="KW-0812">Transmembrane</keyword>
<keyword evidence="1" id="KW-0813">Transport</keyword>
<accession>C6XVK1</accession>
<sequence length="382" mass="41607">MTVHDGSQLSFLYFSRTKFKTLNMQILLGVIFHFIGGFASGSFYIPFKKVKGWAWETYWIVGGLFSWLIVPPLAAYLTIPGFMDIIVQTDGKILLLTYFFGLLWGIGGLTYGLGVRYLGISLGSTIILGLCSVFGALIPSLYYDFNPTAGKDSLSDMAASQWGQMVLLGLLVCVVGIVVCGLAGSMKEKDLVASGKADPSNKEYKLGIGLIVSIVSGILSACFAFGIDAGKDMAHHANEAWKALNPGQGEFLFQNNVTYVVILWGGLTTNLFWCMLLNSRNKTFGDYSDKKAPLLKNYIFSALAGTTWFLQFFFYGMGESKLGNGASGWILHMACIILVANGWGLFFKEWSGVKKKTFGTVVAGIVILILSILIVGYGNSIK</sequence>
<dbReference type="eggNOG" id="ENOG502Z7ID">
    <property type="taxonomic scope" value="Bacteria"/>
</dbReference>
<evidence type="ECO:0000256" key="4">
    <source>
        <dbReference type="ARBA" id="ARBA00022597"/>
    </source>
</evidence>
<evidence type="ECO:0000256" key="2">
    <source>
        <dbReference type="ARBA" id="ARBA00022475"/>
    </source>
</evidence>
<evidence type="ECO:0000256" key="6">
    <source>
        <dbReference type="ARBA" id="ARBA00022847"/>
    </source>
</evidence>
<dbReference type="GO" id="GO:0015153">
    <property type="term" value="F:rhamnose transmembrane transporter activity"/>
    <property type="evidence" value="ECO:0007669"/>
    <property type="project" value="InterPro"/>
</dbReference>
<dbReference type="InterPro" id="IPR004673">
    <property type="entry name" value="L-rhamnose-proton_sym_RhaT"/>
</dbReference>
<feature type="transmembrane region" description="Helical" evidence="9">
    <location>
        <begin position="329"/>
        <end position="346"/>
    </location>
</feature>
<keyword evidence="8 9" id="KW-0472">Membrane</keyword>
<dbReference type="GO" id="GO:0015293">
    <property type="term" value="F:symporter activity"/>
    <property type="evidence" value="ECO:0007669"/>
    <property type="project" value="UniProtKB-KW"/>
</dbReference>
<evidence type="ECO:0000313" key="11">
    <source>
        <dbReference type="Proteomes" id="UP000000852"/>
    </source>
</evidence>
<feature type="transmembrane region" description="Helical" evidence="9">
    <location>
        <begin position="298"/>
        <end position="317"/>
    </location>
</feature>
<evidence type="ECO:0000256" key="3">
    <source>
        <dbReference type="ARBA" id="ARBA00022519"/>
    </source>
</evidence>
<keyword evidence="2" id="KW-1003">Cell membrane</keyword>
<dbReference type="HOGENOM" id="CLU_066437_0_0_10"/>
<organism evidence="10 11">
    <name type="scientific">Pedobacter heparinus (strain ATCC 13125 / DSM 2366 / CIP 104194 / JCM 7457 / NBRC 12017 / NCIMB 9290 / NRRL B-14731 / HIM 762-3)</name>
    <dbReference type="NCBI Taxonomy" id="485917"/>
    <lineage>
        <taxon>Bacteria</taxon>
        <taxon>Pseudomonadati</taxon>
        <taxon>Bacteroidota</taxon>
        <taxon>Sphingobacteriia</taxon>
        <taxon>Sphingobacteriales</taxon>
        <taxon>Sphingobacteriaceae</taxon>
        <taxon>Pedobacter</taxon>
    </lineage>
</organism>
<gene>
    <name evidence="10" type="ordered locus">Phep_3885</name>
</gene>
<dbReference type="GO" id="GO:0016020">
    <property type="term" value="C:membrane"/>
    <property type="evidence" value="ECO:0007669"/>
    <property type="project" value="InterPro"/>
</dbReference>